<dbReference type="Pfam" id="PF12796">
    <property type="entry name" value="Ank_2"/>
    <property type="match status" value="1"/>
</dbReference>
<protein>
    <submittedName>
        <fullName evidence="5">Uncharacterized protein</fullName>
    </submittedName>
</protein>
<organism evidence="5 6">
    <name type="scientific">Knufia obscura</name>
    <dbReference type="NCBI Taxonomy" id="1635080"/>
    <lineage>
        <taxon>Eukaryota</taxon>
        <taxon>Fungi</taxon>
        <taxon>Dikarya</taxon>
        <taxon>Ascomycota</taxon>
        <taxon>Pezizomycotina</taxon>
        <taxon>Eurotiomycetes</taxon>
        <taxon>Chaetothyriomycetidae</taxon>
        <taxon>Chaetothyriales</taxon>
        <taxon>Trichomeriaceae</taxon>
        <taxon>Knufia</taxon>
    </lineage>
</organism>
<dbReference type="PROSITE" id="PS50297">
    <property type="entry name" value="ANK_REP_REGION"/>
    <property type="match status" value="1"/>
</dbReference>
<reference evidence="5 6" key="1">
    <citation type="journal article" date="2023" name="Res Sq">
        <title>Genomic and morphological characterization of Knufia obscura isolated from the Mars 2020 spacecraft assembly facility.</title>
        <authorList>
            <person name="Chander A.M."/>
            <person name="Teixeira M.M."/>
            <person name="Singh N.K."/>
            <person name="Williams M.P."/>
            <person name="Parker C.W."/>
            <person name="Leo P."/>
            <person name="Stajich J.E."/>
            <person name="Torok T."/>
            <person name="Tighe S."/>
            <person name="Mason C.E."/>
            <person name="Venkateswaran K."/>
        </authorList>
    </citation>
    <scope>NUCLEOTIDE SEQUENCE [LARGE SCALE GENOMIC DNA]</scope>
    <source>
        <strain evidence="5 6">CCFEE 5817</strain>
    </source>
</reference>
<evidence type="ECO:0000313" key="5">
    <source>
        <dbReference type="EMBL" id="KAK5936592.1"/>
    </source>
</evidence>
<feature type="region of interest" description="Disordered" evidence="4">
    <location>
        <begin position="418"/>
        <end position="457"/>
    </location>
</feature>
<dbReference type="PANTHER" id="PTHR24171:SF10">
    <property type="entry name" value="ANKYRIN REPEAT DOMAIN-CONTAINING PROTEIN 29-LIKE"/>
    <property type="match status" value="1"/>
</dbReference>
<comment type="caution">
    <text evidence="5">The sequence shown here is derived from an EMBL/GenBank/DDBJ whole genome shotgun (WGS) entry which is preliminary data.</text>
</comment>
<feature type="repeat" description="ANK" evidence="3">
    <location>
        <begin position="328"/>
        <end position="357"/>
    </location>
</feature>
<dbReference type="Gene3D" id="1.25.40.20">
    <property type="entry name" value="Ankyrin repeat-containing domain"/>
    <property type="match status" value="1"/>
</dbReference>
<accession>A0ABR0R8K8</accession>
<evidence type="ECO:0000313" key="6">
    <source>
        <dbReference type="Proteomes" id="UP001334248"/>
    </source>
</evidence>
<gene>
    <name evidence="5" type="ORF">PMZ80_011157</name>
</gene>
<dbReference type="InterPro" id="IPR002110">
    <property type="entry name" value="Ankyrin_rpt"/>
</dbReference>
<evidence type="ECO:0000256" key="1">
    <source>
        <dbReference type="ARBA" id="ARBA00022737"/>
    </source>
</evidence>
<dbReference type="SUPFAM" id="SSF48403">
    <property type="entry name" value="Ankyrin repeat"/>
    <property type="match status" value="1"/>
</dbReference>
<keyword evidence="2 3" id="KW-0040">ANK repeat</keyword>
<keyword evidence="6" id="KW-1185">Reference proteome</keyword>
<evidence type="ECO:0000256" key="2">
    <source>
        <dbReference type="ARBA" id="ARBA00023043"/>
    </source>
</evidence>
<dbReference type="InterPro" id="IPR036770">
    <property type="entry name" value="Ankyrin_rpt-contain_sf"/>
</dbReference>
<dbReference type="RefSeq" id="XP_064724682.1">
    <property type="nucleotide sequence ID" value="XM_064879545.1"/>
</dbReference>
<evidence type="ECO:0000256" key="3">
    <source>
        <dbReference type="PROSITE-ProRule" id="PRU00023"/>
    </source>
</evidence>
<evidence type="ECO:0000256" key="4">
    <source>
        <dbReference type="SAM" id="MobiDB-lite"/>
    </source>
</evidence>
<dbReference type="PROSITE" id="PS50088">
    <property type="entry name" value="ANK_REPEAT"/>
    <property type="match status" value="1"/>
</dbReference>
<dbReference type="Proteomes" id="UP001334248">
    <property type="component" value="Unassembled WGS sequence"/>
</dbReference>
<dbReference type="GeneID" id="90004606"/>
<dbReference type="PANTHER" id="PTHR24171">
    <property type="entry name" value="ANKYRIN REPEAT DOMAIN-CONTAINING PROTEIN 39-RELATED"/>
    <property type="match status" value="1"/>
</dbReference>
<name>A0ABR0R8K8_9EURO</name>
<dbReference type="SMART" id="SM00248">
    <property type="entry name" value="ANK"/>
    <property type="match status" value="3"/>
</dbReference>
<keyword evidence="1" id="KW-0677">Repeat</keyword>
<dbReference type="EMBL" id="JAVHJV010000027">
    <property type="protein sequence ID" value="KAK5936592.1"/>
    <property type="molecule type" value="Genomic_DNA"/>
</dbReference>
<sequence>MTLLSDASVALNTSRPVLNHPFSSPGHDEGYQSRSAVYGFDVSDIVSHKSWFLDDSDAEVDNQDKAPTNAIPSVIELLESSLSEQEIVGKLVNEVYASPSGCKSGEPFEHNFIASEHSHPPEEYTRLGKRTRSPKNHRDPSKLRRHYSRESEGCQLTAAYSASPLCGAAETASRLIPFRSSSWRHIDAPKETGYEKVFGTSALEGVESQRKHCGPPQLSCPPVVDYAQESTGRCLSTGRRLDSAPLPEKLCHLMPACMRTSPVTLPWALSPYEKAMQILLDAGGDVNAEGGEYGNALQAASARGLHMMVQRLLDAGAHVNTQGGWYGSALQSASAGGHEKVVQLLLDAGADVNAQGGEYGDALQAALARGHEKVVQILLRQRANARPEQTTSGKRRPRRQPRDELTIAIPIAGLAVGKRRTDPKIVQEPEPYTATSPSFHLLASYRNRDSVESSLSR</sequence>
<feature type="compositionally biased region" description="Basic and acidic residues" evidence="4">
    <location>
        <begin position="136"/>
        <end position="149"/>
    </location>
</feature>
<feature type="region of interest" description="Disordered" evidence="4">
    <location>
        <begin position="380"/>
        <end position="404"/>
    </location>
</feature>
<proteinExistence type="predicted"/>
<feature type="compositionally biased region" description="Basic and acidic residues" evidence="4">
    <location>
        <begin position="116"/>
        <end position="126"/>
    </location>
</feature>
<feature type="region of interest" description="Disordered" evidence="4">
    <location>
        <begin position="113"/>
        <end position="149"/>
    </location>
</feature>